<gene>
    <name evidence="2" type="ORF">ACRB68_80030</name>
</gene>
<keyword evidence="3" id="KW-1185">Reference proteome</keyword>
<reference evidence="2 3" key="1">
    <citation type="submission" date="2019-10" db="EMBL/GenBank/DDBJ databases">
        <title>Actinomadura rubteroloni sp. nov. and Actinomadura macrotermitis sp. nov., isolated from the gut of fungus growing-termite Macrotermes natalensis.</title>
        <authorList>
            <person name="Benndorf R."/>
            <person name="Martin K."/>
            <person name="Kuefner M."/>
            <person name="De Beer W."/>
            <person name="Kaster A.-K."/>
            <person name="Vollmers J."/>
            <person name="Poulsen M."/>
            <person name="Beemelmanns C."/>
        </authorList>
    </citation>
    <scope>NUCLEOTIDE SEQUENCE [LARGE SCALE GENOMIC DNA]</scope>
    <source>
        <strain evidence="2 3">RB68</strain>
    </source>
</reference>
<comment type="caution">
    <text evidence="2">The sequence shown here is derived from an EMBL/GenBank/DDBJ whole genome shotgun (WGS) entry which is preliminary data.</text>
</comment>
<keyword evidence="1" id="KW-1133">Transmembrane helix</keyword>
<evidence type="ECO:0000313" key="3">
    <source>
        <dbReference type="Proteomes" id="UP000487268"/>
    </source>
</evidence>
<keyword evidence="1" id="KW-0472">Membrane</keyword>
<dbReference type="EMBL" id="WEGH01000009">
    <property type="protein sequence ID" value="MQY09873.1"/>
    <property type="molecule type" value="Genomic_DNA"/>
</dbReference>
<proteinExistence type="predicted"/>
<dbReference type="AlphaFoldDB" id="A0A7K0C913"/>
<name>A0A7K0C913_9ACTN</name>
<feature type="transmembrane region" description="Helical" evidence="1">
    <location>
        <begin position="38"/>
        <end position="56"/>
    </location>
</feature>
<accession>A0A7K0C913</accession>
<evidence type="ECO:0000256" key="1">
    <source>
        <dbReference type="SAM" id="Phobius"/>
    </source>
</evidence>
<sequence>MMRPVDARMPLALALVLAGALLLWPVVLDPGAGARITVGLAVMVGAVLYPPAGALADTRRRPRPAASPTSFVDVSGRLVLGTARIVQGDPDHYTPEEDR</sequence>
<protein>
    <submittedName>
        <fullName evidence="2">Uncharacterized protein</fullName>
    </submittedName>
</protein>
<organism evidence="2 3">
    <name type="scientific">Actinomadura macrotermitis</name>
    <dbReference type="NCBI Taxonomy" id="2585200"/>
    <lineage>
        <taxon>Bacteria</taxon>
        <taxon>Bacillati</taxon>
        <taxon>Actinomycetota</taxon>
        <taxon>Actinomycetes</taxon>
        <taxon>Streptosporangiales</taxon>
        <taxon>Thermomonosporaceae</taxon>
        <taxon>Actinomadura</taxon>
    </lineage>
</organism>
<evidence type="ECO:0000313" key="2">
    <source>
        <dbReference type="EMBL" id="MQY09873.1"/>
    </source>
</evidence>
<keyword evidence="1" id="KW-0812">Transmembrane</keyword>
<dbReference type="RefSeq" id="WP_153542262.1">
    <property type="nucleotide sequence ID" value="NZ_WEGH01000009.1"/>
</dbReference>
<dbReference type="Proteomes" id="UP000487268">
    <property type="component" value="Unassembled WGS sequence"/>
</dbReference>